<dbReference type="Proteomes" id="UP000823388">
    <property type="component" value="Chromosome 3N"/>
</dbReference>
<evidence type="ECO:0008006" key="4">
    <source>
        <dbReference type="Google" id="ProtNLM"/>
    </source>
</evidence>
<dbReference type="Gene3D" id="4.10.60.10">
    <property type="entry name" value="Zinc finger, CCHC-type"/>
    <property type="match status" value="1"/>
</dbReference>
<feature type="compositionally biased region" description="Basic and acidic residues" evidence="1">
    <location>
        <begin position="256"/>
        <end position="265"/>
    </location>
</feature>
<proteinExistence type="predicted"/>
<keyword evidence="3" id="KW-1185">Reference proteome</keyword>
<comment type="caution">
    <text evidence="2">The sequence shown here is derived from an EMBL/GenBank/DDBJ whole genome shotgun (WGS) entry which is preliminary data.</text>
</comment>
<protein>
    <recommendedName>
        <fullName evidence="4">CCHC-type domain-containing protein</fullName>
    </recommendedName>
</protein>
<evidence type="ECO:0000313" key="2">
    <source>
        <dbReference type="EMBL" id="KAG2619456.1"/>
    </source>
</evidence>
<name>A0A8T0UEG5_PANVG</name>
<evidence type="ECO:0000313" key="3">
    <source>
        <dbReference type="Proteomes" id="UP000823388"/>
    </source>
</evidence>
<evidence type="ECO:0000256" key="1">
    <source>
        <dbReference type="SAM" id="MobiDB-lite"/>
    </source>
</evidence>
<feature type="region of interest" description="Disordered" evidence="1">
    <location>
        <begin position="112"/>
        <end position="148"/>
    </location>
</feature>
<dbReference type="AlphaFoldDB" id="A0A8T0UEG5"/>
<gene>
    <name evidence="2" type="ORF">PVAP13_3NG076946</name>
</gene>
<feature type="compositionally biased region" description="Basic and acidic residues" evidence="1">
    <location>
        <begin position="233"/>
        <end position="246"/>
    </location>
</feature>
<dbReference type="EMBL" id="CM029042">
    <property type="protein sequence ID" value="KAG2619456.1"/>
    <property type="molecule type" value="Genomic_DNA"/>
</dbReference>
<reference evidence="2" key="1">
    <citation type="submission" date="2020-05" db="EMBL/GenBank/DDBJ databases">
        <title>WGS assembly of Panicum virgatum.</title>
        <authorList>
            <person name="Lovell J.T."/>
            <person name="Jenkins J."/>
            <person name="Shu S."/>
            <person name="Juenger T.E."/>
            <person name="Schmutz J."/>
        </authorList>
    </citation>
    <scope>NUCLEOTIDE SEQUENCE</scope>
    <source>
        <strain evidence="2">AP13</strain>
    </source>
</reference>
<accession>A0A8T0UEG5</accession>
<sequence length="400" mass="45399">MSMGGEVLLELLLLDGLNYAYWSVSVLSVLRTMGPQIEWIVDVSISPPNLLTFLIHALSKDVLDFIMNDEDADDIPKDAHLIWTTLKERYAKSKYDDKEHILEKSFEGFSTSSTINEKPQEEEVYGCNHPSEESTSSPHTTSIDETNKAIRGKKEWLIEKMEKLKALTKGHEDLKNSHASLVEKANCELKGQPDNLTSKHVALQEKYDDLSCSHEKLHKGHGIGVISNKKNNSNKDKYKEQSQNKKEGHHVRYCSLKKEEKDRSKSQSKKKWMAHIKCFNCSNVEDCASICPNKVDDKTSLPKKKTRRSKRKCYGCNERGHEIASCKTTTSKSRIKMRRKRRHLAITSNTFATLAGEDIIVRIVPLMTHPPYGNTKALWVPKHLVTNLQGPNMDCVPPSA</sequence>
<feature type="region of interest" description="Disordered" evidence="1">
    <location>
        <begin position="221"/>
        <end position="268"/>
    </location>
</feature>
<organism evidence="2 3">
    <name type="scientific">Panicum virgatum</name>
    <name type="common">Blackwell switchgrass</name>
    <dbReference type="NCBI Taxonomy" id="38727"/>
    <lineage>
        <taxon>Eukaryota</taxon>
        <taxon>Viridiplantae</taxon>
        <taxon>Streptophyta</taxon>
        <taxon>Embryophyta</taxon>
        <taxon>Tracheophyta</taxon>
        <taxon>Spermatophyta</taxon>
        <taxon>Magnoliopsida</taxon>
        <taxon>Liliopsida</taxon>
        <taxon>Poales</taxon>
        <taxon>Poaceae</taxon>
        <taxon>PACMAD clade</taxon>
        <taxon>Panicoideae</taxon>
        <taxon>Panicodae</taxon>
        <taxon>Paniceae</taxon>
        <taxon>Panicinae</taxon>
        <taxon>Panicum</taxon>
        <taxon>Panicum sect. Hiantes</taxon>
    </lineage>
</organism>